<evidence type="ECO:0000256" key="1">
    <source>
        <dbReference type="SAM" id="MobiDB-lite"/>
    </source>
</evidence>
<evidence type="ECO:0000313" key="4">
    <source>
        <dbReference type="Proteomes" id="UP000078550"/>
    </source>
</evidence>
<sequence>MAVYACGDTHSHLFETPLNRCLAIRDSLSFMHLSKIPVLKIAFKCTAYRGVFRPFPFLSHFASPTFSSCVHKRLSSNFNESKNSKSPKRGATPLPSCEVRQKGKARSENREAKSAKRK</sequence>
<dbReference type="Proteomes" id="UP000078555">
    <property type="component" value="Unassembled WGS sequence"/>
</dbReference>
<accession>A0A1A8YPA4</accession>
<organism evidence="3 4">
    <name type="scientific">Plasmodium ovale wallikeri</name>
    <dbReference type="NCBI Taxonomy" id="864142"/>
    <lineage>
        <taxon>Eukaryota</taxon>
        <taxon>Sar</taxon>
        <taxon>Alveolata</taxon>
        <taxon>Apicomplexa</taxon>
        <taxon>Aconoidasida</taxon>
        <taxon>Haemosporida</taxon>
        <taxon>Plasmodiidae</taxon>
        <taxon>Plasmodium</taxon>
        <taxon>Plasmodium (Plasmodium)</taxon>
    </lineage>
</organism>
<feature type="region of interest" description="Disordered" evidence="1">
    <location>
        <begin position="77"/>
        <end position="118"/>
    </location>
</feature>
<gene>
    <name evidence="2" type="ORF">POVWA1_014540</name>
    <name evidence="3" type="ORF">POVWA2_014380</name>
</gene>
<name>A0A1A8YPA4_PLAOA</name>
<protein>
    <submittedName>
        <fullName evidence="3">Uncharacterized protein</fullName>
    </submittedName>
</protein>
<dbReference type="EMBL" id="FLRD01000049">
    <property type="protein sequence ID" value="SBT32930.1"/>
    <property type="molecule type" value="Genomic_DNA"/>
</dbReference>
<evidence type="ECO:0000313" key="5">
    <source>
        <dbReference type="Proteomes" id="UP000078555"/>
    </source>
</evidence>
<dbReference type="Proteomes" id="UP000078550">
    <property type="component" value="Unassembled WGS sequence"/>
</dbReference>
<keyword evidence="5" id="KW-1185">Reference proteome</keyword>
<dbReference type="EMBL" id="FLRE01000061">
    <property type="protein sequence ID" value="SBT33368.1"/>
    <property type="molecule type" value="Genomic_DNA"/>
</dbReference>
<feature type="compositionally biased region" description="Basic and acidic residues" evidence="1">
    <location>
        <begin position="99"/>
        <end position="118"/>
    </location>
</feature>
<evidence type="ECO:0000313" key="3">
    <source>
        <dbReference type="EMBL" id="SBT33368.1"/>
    </source>
</evidence>
<reference evidence="3" key="2">
    <citation type="submission" date="2016-05" db="EMBL/GenBank/DDBJ databases">
        <authorList>
            <person name="Lavstsen T."/>
            <person name="Jespersen J.S."/>
        </authorList>
    </citation>
    <scope>NUCLEOTIDE SEQUENCE [LARGE SCALE GENOMIC DNA]</scope>
</reference>
<evidence type="ECO:0000313" key="2">
    <source>
        <dbReference type="EMBL" id="SBT32930.1"/>
    </source>
</evidence>
<reference evidence="4 5" key="1">
    <citation type="submission" date="2016-05" db="EMBL/GenBank/DDBJ databases">
        <authorList>
            <person name="Naeem Raeece"/>
        </authorList>
    </citation>
    <scope>NUCLEOTIDE SEQUENCE [LARGE SCALE GENOMIC DNA]</scope>
</reference>
<dbReference type="AlphaFoldDB" id="A0A1A8YPA4"/>
<proteinExistence type="predicted"/>